<keyword evidence="1" id="KW-0732">Signal</keyword>
<organism evidence="2 3">
    <name type="scientific">Thalassomonas haliotis</name>
    <dbReference type="NCBI Taxonomy" id="485448"/>
    <lineage>
        <taxon>Bacteria</taxon>
        <taxon>Pseudomonadati</taxon>
        <taxon>Pseudomonadota</taxon>
        <taxon>Gammaproteobacteria</taxon>
        <taxon>Alteromonadales</taxon>
        <taxon>Colwelliaceae</taxon>
        <taxon>Thalassomonas</taxon>
    </lineage>
</organism>
<keyword evidence="3" id="KW-1185">Reference proteome</keyword>
<feature type="signal peptide" evidence="1">
    <location>
        <begin position="1"/>
        <end position="21"/>
    </location>
</feature>
<gene>
    <name evidence="2" type="ORF">H3N35_20160</name>
</gene>
<dbReference type="Gene3D" id="2.170.16.10">
    <property type="entry name" value="Hedgehog/Intein (Hint) domain"/>
    <property type="match status" value="1"/>
</dbReference>
<accession>A0ABY7VB42</accession>
<dbReference type="SUPFAM" id="SSF51294">
    <property type="entry name" value="Hedgehog/intein (Hint) domain"/>
    <property type="match status" value="1"/>
</dbReference>
<reference evidence="2 3" key="1">
    <citation type="journal article" date="2022" name="Mar. Drugs">
        <title>Bioassay-Guided Fractionation Leads to the Detection of Cholic Acid Generated by the Rare Thalassomonas sp.</title>
        <authorList>
            <person name="Pheiffer F."/>
            <person name="Schneider Y.K."/>
            <person name="Hansen E.H."/>
            <person name="Andersen J.H."/>
            <person name="Isaksson J."/>
            <person name="Busche T."/>
            <person name="R C."/>
            <person name="Kalinowski J."/>
            <person name="Zyl L.V."/>
            <person name="Trindade M."/>
        </authorList>
    </citation>
    <scope>NUCLEOTIDE SEQUENCE [LARGE SCALE GENOMIC DNA]</scope>
    <source>
        <strain evidence="2 3">A5K-61T</strain>
    </source>
</reference>
<evidence type="ECO:0008006" key="4">
    <source>
        <dbReference type="Google" id="ProtNLM"/>
    </source>
</evidence>
<sequence length="257" mass="28005">MKNLRNILIALTCLVSSTAFASMDVAEYERLAGTNVSRCTDPISTAECKVELDYGLAQGLITQRSYDWGVANGYYPVIDRNDNVRAICKCGCFEADTNISVWSKEAQKVVDIAAKDINAQHQLVALSADATLSAMTTGDFAIKTLTQGPEKPALFVFDLEDGTQLKVTQHHGMLLSSGEMVAAKDVNLKQSFISADSQSPVKIVNISREFTDKDVFNFETESDDVASHIIVAEGVYVGDLIWQNQLAKDLGAIAVRK</sequence>
<dbReference type="Proteomes" id="UP001215231">
    <property type="component" value="Chromosome"/>
</dbReference>
<evidence type="ECO:0000256" key="1">
    <source>
        <dbReference type="SAM" id="SignalP"/>
    </source>
</evidence>
<evidence type="ECO:0000313" key="3">
    <source>
        <dbReference type="Proteomes" id="UP001215231"/>
    </source>
</evidence>
<dbReference type="InterPro" id="IPR036844">
    <property type="entry name" value="Hint_dom_sf"/>
</dbReference>
<feature type="chain" id="PRO_5045072205" description="Hint domain-containing protein" evidence="1">
    <location>
        <begin position="22"/>
        <end position="257"/>
    </location>
</feature>
<protein>
    <recommendedName>
        <fullName evidence="4">Hint domain-containing protein</fullName>
    </recommendedName>
</protein>
<dbReference type="PROSITE" id="PS50817">
    <property type="entry name" value="INTEIN_N_TER"/>
    <property type="match status" value="1"/>
</dbReference>
<dbReference type="EMBL" id="CP059693">
    <property type="protein sequence ID" value="WDE10556.1"/>
    <property type="molecule type" value="Genomic_DNA"/>
</dbReference>
<name>A0ABY7VB42_9GAMM</name>
<proteinExistence type="predicted"/>
<dbReference type="RefSeq" id="WP_274050596.1">
    <property type="nucleotide sequence ID" value="NZ_CP059693.1"/>
</dbReference>
<evidence type="ECO:0000313" key="2">
    <source>
        <dbReference type="EMBL" id="WDE10556.1"/>
    </source>
</evidence>
<dbReference type="InterPro" id="IPR006141">
    <property type="entry name" value="Intein_N"/>
</dbReference>